<dbReference type="Pfam" id="PF00535">
    <property type="entry name" value="Glycos_transf_2"/>
    <property type="match status" value="1"/>
</dbReference>
<dbReference type="InterPro" id="IPR001173">
    <property type="entry name" value="Glyco_trans_2-like"/>
</dbReference>
<dbReference type="Proteomes" id="UP000774750">
    <property type="component" value="Unassembled WGS sequence"/>
</dbReference>
<evidence type="ECO:0000256" key="4">
    <source>
        <dbReference type="ARBA" id="ARBA00023136"/>
    </source>
</evidence>
<evidence type="ECO:0000256" key="2">
    <source>
        <dbReference type="ARBA" id="ARBA00022692"/>
    </source>
</evidence>
<evidence type="ECO:0000313" key="9">
    <source>
        <dbReference type="Proteomes" id="UP000774750"/>
    </source>
</evidence>
<evidence type="ECO:0000256" key="1">
    <source>
        <dbReference type="ARBA" id="ARBA00004141"/>
    </source>
</evidence>
<dbReference type="GO" id="GO:0016020">
    <property type="term" value="C:membrane"/>
    <property type="evidence" value="ECO:0007669"/>
    <property type="project" value="UniProtKB-SubCell"/>
</dbReference>
<sequence>MDYRACVAIIIPALNPDEKLLRLLSDLKAHGFSHILLINDGSRDDCTHYFDTATNEYGCRVFTHGVNLGKGRALKDAFNLILTEFPDCIGAVTVDADGQHTIKDTAACAKALVEHPDALVLGCRNFKEANIPPRSRFGNVVTCHTIRLLCGIKVSDTQTGLRGISKEFMKKLLSVKGERFEFELNMLIEAKSAGISFFEVPISTIYIEENASSHFNPLLDSIRIYSVFLKFILSSLSSFLVDIILFSILTALLRGVLPGMHIVLATVGARVLSSLFNFVINKHNVFDQTAPSARMLMRYIILCVIQLSLSAALVYGGFMLTHLNETFIKVIVDTVLFLFSFQIQREWVFRPSKKKE</sequence>
<dbReference type="EMBL" id="JACJKY010000025">
    <property type="protein sequence ID" value="MBM6921743.1"/>
    <property type="molecule type" value="Genomic_DNA"/>
</dbReference>
<dbReference type="PANTHER" id="PTHR10859:SF114">
    <property type="entry name" value="DOLICHOL-PHOSPHATE MANNOSYLTRANSFERASE"/>
    <property type="match status" value="1"/>
</dbReference>
<keyword evidence="4 5" id="KW-0472">Membrane</keyword>
<organism evidence="8 9">
    <name type="scientific">Merdimmobilis hominis</name>
    <dbReference type="NCBI Taxonomy" id="2897707"/>
    <lineage>
        <taxon>Bacteria</taxon>
        <taxon>Bacillati</taxon>
        <taxon>Bacillota</taxon>
        <taxon>Clostridia</taxon>
        <taxon>Eubacteriales</taxon>
        <taxon>Oscillospiraceae</taxon>
        <taxon>Merdimmobilis</taxon>
    </lineage>
</organism>
<proteinExistence type="predicted"/>
<feature type="transmembrane region" description="Helical" evidence="5">
    <location>
        <begin position="299"/>
        <end position="320"/>
    </location>
</feature>
<name>A0A938X889_9FIRM</name>
<keyword evidence="2 5" id="KW-0812">Transmembrane</keyword>
<dbReference type="CDD" id="cd04179">
    <property type="entry name" value="DPM_DPG-synthase_like"/>
    <property type="match status" value="1"/>
</dbReference>
<dbReference type="Pfam" id="PF04138">
    <property type="entry name" value="GtrA_DPMS_TM"/>
    <property type="match status" value="1"/>
</dbReference>
<comment type="caution">
    <text evidence="8">The sequence shown here is derived from an EMBL/GenBank/DDBJ whole genome shotgun (WGS) entry which is preliminary data.</text>
</comment>
<feature type="transmembrane region" description="Helical" evidence="5">
    <location>
        <begin position="259"/>
        <end position="279"/>
    </location>
</feature>
<dbReference type="AlphaFoldDB" id="A0A938X889"/>
<evidence type="ECO:0000256" key="5">
    <source>
        <dbReference type="SAM" id="Phobius"/>
    </source>
</evidence>
<feature type="transmembrane region" description="Helical" evidence="5">
    <location>
        <begin position="231"/>
        <end position="253"/>
    </location>
</feature>
<dbReference type="PANTHER" id="PTHR10859">
    <property type="entry name" value="GLYCOSYL TRANSFERASE"/>
    <property type="match status" value="1"/>
</dbReference>
<gene>
    <name evidence="8" type="ORF">H6A12_11340</name>
</gene>
<protein>
    <submittedName>
        <fullName evidence="8">Bifunctional glycosyltransferase family 2/GtrA family protein</fullName>
    </submittedName>
</protein>
<accession>A0A938X889</accession>
<reference evidence="8" key="1">
    <citation type="submission" date="2020-08" db="EMBL/GenBank/DDBJ databases">
        <authorList>
            <person name="Cejkova D."/>
            <person name="Kubasova T."/>
            <person name="Jahodarova E."/>
            <person name="Rychlik I."/>
        </authorList>
    </citation>
    <scope>NUCLEOTIDE SEQUENCE</scope>
    <source>
        <strain evidence="8">An559</strain>
    </source>
</reference>
<feature type="domain" description="Glycosyltransferase 2-like" evidence="6">
    <location>
        <begin position="9"/>
        <end position="172"/>
    </location>
</feature>
<feature type="domain" description="GtrA/DPMS transmembrane" evidence="7">
    <location>
        <begin position="230"/>
        <end position="349"/>
    </location>
</feature>
<dbReference type="GO" id="GO:0006487">
    <property type="term" value="P:protein N-linked glycosylation"/>
    <property type="evidence" value="ECO:0007669"/>
    <property type="project" value="TreeGrafter"/>
</dbReference>
<dbReference type="GO" id="GO:0000271">
    <property type="term" value="P:polysaccharide biosynthetic process"/>
    <property type="evidence" value="ECO:0007669"/>
    <property type="project" value="InterPro"/>
</dbReference>
<comment type="subcellular location">
    <subcellularLocation>
        <location evidence="1">Membrane</location>
        <topology evidence="1">Multi-pass membrane protein</topology>
    </subcellularLocation>
</comment>
<evidence type="ECO:0000259" key="6">
    <source>
        <dbReference type="Pfam" id="PF00535"/>
    </source>
</evidence>
<evidence type="ECO:0000259" key="7">
    <source>
        <dbReference type="Pfam" id="PF04138"/>
    </source>
</evidence>
<evidence type="ECO:0000313" key="8">
    <source>
        <dbReference type="EMBL" id="MBM6921743.1"/>
    </source>
</evidence>
<dbReference type="InterPro" id="IPR007267">
    <property type="entry name" value="GtrA_DPMS_TM"/>
</dbReference>
<dbReference type="RefSeq" id="WP_204447955.1">
    <property type="nucleotide sequence ID" value="NZ_JACJKY010000025.1"/>
</dbReference>
<reference evidence="8" key="2">
    <citation type="journal article" date="2021" name="Sci. Rep.">
        <title>The distribution of antibiotic resistance genes in chicken gut microbiota commensals.</title>
        <authorList>
            <person name="Juricova H."/>
            <person name="Matiasovicova J."/>
            <person name="Kubasova T."/>
            <person name="Cejkova D."/>
            <person name="Rychlik I."/>
        </authorList>
    </citation>
    <scope>NUCLEOTIDE SEQUENCE</scope>
    <source>
        <strain evidence="8">An559</strain>
    </source>
</reference>
<keyword evidence="9" id="KW-1185">Reference proteome</keyword>
<dbReference type="SUPFAM" id="SSF53448">
    <property type="entry name" value="Nucleotide-diphospho-sugar transferases"/>
    <property type="match status" value="1"/>
</dbReference>
<keyword evidence="3 5" id="KW-1133">Transmembrane helix</keyword>
<dbReference type="Gene3D" id="3.90.550.10">
    <property type="entry name" value="Spore Coat Polysaccharide Biosynthesis Protein SpsA, Chain A"/>
    <property type="match status" value="1"/>
</dbReference>
<evidence type="ECO:0000256" key="3">
    <source>
        <dbReference type="ARBA" id="ARBA00022989"/>
    </source>
</evidence>
<dbReference type="InterPro" id="IPR029044">
    <property type="entry name" value="Nucleotide-diphossugar_trans"/>
</dbReference>